<sequence length="107" mass="12674">MSVVRAYDLVHRITETLVKEAALPTMIHTTGGLQLIYTDHTQHVPGFNECDVDLTRIRVPKKQKKKKKKKKKEKEKKKKEKKKKKKKKKEHEEEEKNTLACARWKPK</sequence>
<feature type="region of interest" description="Disordered" evidence="1">
    <location>
        <begin position="58"/>
        <end position="107"/>
    </location>
</feature>
<dbReference type="AlphaFoldDB" id="A0A183TM21"/>
<dbReference type="WBParaSite" id="SSLN_0001818301-mRNA-1">
    <property type="protein sequence ID" value="SSLN_0001818301-mRNA-1"/>
    <property type="gene ID" value="SSLN_0001818301"/>
</dbReference>
<reference evidence="4" key="1">
    <citation type="submission" date="2016-06" db="UniProtKB">
        <authorList>
            <consortium name="WormBaseParasite"/>
        </authorList>
    </citation>
    <scope>IDENTIFICATION</scope>
</reference>
<dbReference type="EMBL" id="UYSU01042639">
    <property type="protein sequence ID" value="VDM03905.1"/>
    <property type="molecule type" value="Genomic_DNA"/>
</dbReference>
<keyword evidence="3" id="KW-1185">Reference proteome</keyword>
<accession>A0A183TM21</accession>
<protein>
    <submittedName>
        <fullName evidence="2 4">Uncharacterized protein</fullName>
    </submittedName>
</protein>
<feature type="compositionally biased region" description="Basic residues" evidence="1">
    <location>
        <begin position="58"/>
        <end position="89"/>
    </location>
</feature>
<evidence type="ECO:0000313" key="2">
    <source>
        <dbReference type="EMBL" id="VDM03905.1"/>
    </source>
</evidence>
<proteinExistence type="predicted"/>
<organism evidence="4">
    <name type="scientific">Schistocephalus solidus</name>
    <name type="common">Tapeworm</name>
    <dbReference type="NCBI Taxonomy" id="70667"/>
    <lineage>
        <taxon>Eukaryota</taxon>
        <taxon>Metazoa</taxon>
        <taxon>Spiralia</taxon>
        <taxon>Lophotrochozoa</taxon>
        <taxon>Platyhelminthes</taxon>
        <taxon>Cestoda</taxon>
        <taxon>Eucestoda</taxon>
        <taxon>Diphyllobothriidea</taxon>
        <taxon>Diphyllobothriidae</taxon>
        <taxon>Schistocephalus</taxon>
    </lineage>
</organism>
<reference evidence="2 3" key="2">
    <citation type="submission" date="2018-11" db="EMBL/GenBank/DDBJ databases">
        <authorList>
            <consortium name="Pathogen Informatics"/>
        </authorList>
    </citation>
    <scope>NUCLEOTIDE SEQUENCE [LARGE SCALE GENOMIC DNA]</scope>
    <source>
        <strain evidence="2 3">NST_G2</strain>
    </source>
</reference>
<dbReference type="Proteomes" id="UP000275846">
    <property type="component" value="Unassembled WGS sequence"/>
</dbReference>
<evidence type="ECO:0000313" key="3">
    <source>
        <dbReference type="Proteomes" id="UP000275846"/>
    </source>
</evidence>
<name>A0A183TM21_SCHSO</name>
<evidence type="ECO:0000313" key="4">
    <source>
        <dbReference type="WBParaSite" id="SSLN_0001818301-mRNA-1"/>
    </source>
</evidence>
<evidence type="ECO:0000256" key="1">
    <source>
        <dbReference type="SAM" id="MobiDB-lite"/>
    </source>
</evidence>
<gene>
    <name evidence="2" type="ORF">SSLN_LOCUS17519</name>
</gene>